<dbReference type="PRINTS" id="PR00344">
    <property type="entry name" value="BCTRLSENSOR"/>
</dbReference>
<dbReference type="InterPro" id="IPR003661">
    <property type="entry name" value="HisK_dim/P_dom"/>
</dbReference>
<dbReference type="Gene3D" id="3.30.565.10">
    <property type="entry name" value="Histidine kinase-like ATPase, C-terminal domain"/>
    <property type="match status" value="1"/>
</dbReference>
<keyword evidence="9 20" id="KW-0418">Kinase</keyword>
<evidence type="ECO:0000256" key="5">
    <source>
        <dbReference type="ARBA" id="ARBA00022553"/>
    </source>
</evidence>
<dbReference type="CDD" id="cd06225">
    <property type="entry name" value="HAMP"/>
    <property type="match status" value="1"/>
</dbReference>
<dbReference type="SMART" id="SM00304">
    <property type="entry name" value="HAMP"/>
    <property type="match status" value="1"/>
</dbReference>
<dbReference type="Pfam" id="PF02518">
    <property type="entry name" value="HATPase_c"/>
    <property type="match status" value="1"/>
</dbReference>
<keyword evidence="7 17" id="KW-0812">Transmembrane</keyword>
<dbReference type="PROSITE" id="PS50885">
    <property type="entry name" value="HAMP"/>
    <property type="match status" value="1"/>
</dbReference>
<dbReference type="InterPro" id="IPR004358">
    <property type="entry name" value="Sig_transdc_His_kin-like_C"/>
</dbReference>
<feature type="transmembrane region" description="Helical" evidence="17">
    <location>
        <begin position="164"/>
        <end position="189"/>
    </location>
</feature>
<keyword evidence="5" id="KW-0597">Phosphoprotein</keyword>
<comment type="function">
    <text evidence="15">Member of the two-component regulatory system HssS/HssR involved in intracellular heme homeostasis and tempering of staphylococcal virulence. HssS functions as a heme sensor histidine kinase which is autophosphorylated at a histidine residue and transfers its phosphate group to an aspartate residue of HssR. HssR/HssS activates the expression of hrtAB, an efflux pump, in response to extracellular heme, hemin, hemoglobin or blood.</text>
</comment>
<evidence type="ECO:0000256" key="10">
    <source>
        <dbReference type="ARBA" id="ARBA00022840"/>
    </source>
</evidence>
<dbReference type="InterPro" id="IPR050398">
    <property type="entry name" value="HssS/ArlS-like"/>
</dbReference>
<accession>A0ABY5S6M7</accession>
<keyword evidence="8" id="KW-0547">Nucleotide-binding</keyword>
<evidence type="ECO:0000259" key="19">
    <source>
        <dbReference type="PROSITE" id="PS50885"/>
    </source>
</evidence>
<gene>
    <name evidence="20" type="ORF">L1F29_29765</name>
</gene>
<dbReference type="EMBL" id="CP091430">
    <property type="protein sequence ID" value="UVI29559.1"/>
    <property type="molecule type" value="Genomic_DNA"/>
</dbReference>
<keyword evidence="12" id="KW-0902">Two-component regulatory system</keyword>
<dbReference type="GO" id="GO:0016301">
    <property type="term" value="F:kinase activity"/>
    <property type="evidence" value="ECO:0007669"/>
    <property type="project" value="UniProtKB-KW"/>
</dbReference>
<reference evidence="20" key="1">
    <citation type="submission" date="2022-01" db="EMBL/GenBank/DDBJ databases">
        <title>Paenibacillus spongiae sp. nov., isolated from marine sponge.</title>
        <authorList>
            <person name="Li Z."/>
            <person name="Zhang M."/>
        </authorList>
    </citation>
    <scope>NUCLEOTIDE SEQUENCE</scope>
    <source>
        <strain evidence="20">PHS-Z3</strain>
    </source>
</reference>
<keyword evidence="21" id="KW-1185">Reference proteome</keyword>
<evidence type="ECO:0000256" key="13">
    <source>
        <dbReference type="ARBA" id="ARBA00023026"/>
    </source>
</evidence>
<dbReference type="InterPro" id="IPR003660">
    <property type="entry name" value="HAMP_dom"/>
</dbReference>
<feature type="domain" description="Histidine kinase" evidence="18">
    <location>
        <begin position="246"/>
        <end position="461"/>
    </location>
</feature>
<dbReference type="SUPFAM" id="SSF158472">
    <property type="entry name" value="HAMP domain-like"/>
    <property type="match status" value="1"/>
</dbReference>
<evidence type="ECO:0000313" key="21">
    <source>
        <dbReference type="Proteomes" id="UP001057877"/>
    </source>
</evidence>
<evidence type="ECO:0000256" key="14">
    <source>
        <dbReference type="ARBA" id="ARBA00023136"/>
    </source>
</evidence>
<evidence type="ECO:0000256" key="11">
    <source>
        <dbReference type="ARBA" id="ARBA00022989"/>
    </source>
</evidence>
<protein>
    <recommendedName>
        <fullName evidence="16">Heme sensor protein HssS</fullName>
        <ecNumber evidence="3">2.7.13.3</ecNumber>
    </recommendedName>
</protein>
<dbReference type="EC" id="2.7.13.3" evidence="3"/>
<keyword evidence="14 17" id="KW-0472">Membrane</keyword>
<dbReference type="SUPFAM" id="SSF47384">
    <property type="entry name" value="Homodimeric domain of signal transducing histidine kinase"/>
    <property type="match status" value="1"/>
</dbReference>
<dbReference type="RefSeq" id="WP_258385648.1">
    <property type="nucleotide sequence ID" value="NZ_CP091430.1"/>
</dbReference>
<evidence type="ECO:0000256" key="1">
    <source>
        <dbReference type="ARBA" id="ARBA00000085"/>
    </source>
</evidence>
<feature type="domain" description="HAMP" evidence="19">
    <location>
        <begin position="186"/>
        <end position="238"/>
    </location>
</feature>
<dbReference type="SUPFAM" id="SSF55874">
    <property type="entry name" value="ATPase domain of HSP90 chaperone/DNA topoisomerase II/histidine kinase"/>
    <property type="match status" value="1"/>
</dbReference>
<evidence type="ECO:0000256" key="8">
    <source>
        <dbReference type="ARBA" id="ARBA00022741"/>
    </source>
</evidence>
<evidence type="ECO:0000256" key="6">
    <source>
        <dbReference type="ARBA" id="ARBA00022679"/>
    </source>
</evidence>
<evidence type="ECO:0000256" key="3">
    <source>
        <dbReference type="ARBA" id="ARBA00012438"/>
    </source>
</evidence>
<dbReference type="PROSITE" id="PS51257">
    <property type="entry name" value="PROKAR_LIPOPROTEIN"/>
    <property type="match status" value="1"/>
</dbReference>
<feature type="transmembrane region" description="Helical" evidence="17">
    <location>
        <begin position="6"/>
        <end position="31"/>
    </location>
</feature>
<dbReference type="InterPro" id="IPR036890">
    <property type="entry name" value="HATPase_C_sf"/>
</dbReference>
<evidence type="ECO:0000256" key="2">
    <source>
        <dbReference type="ARBA" id="ARBA00004651"/>
    </source>
</evidence>
<dbReference type="InterPro" id="IPR005467">
    <property type="entry name" value="His_kinase_dom"/>
</dbReference>
<comment type="catalytic activity">
    <reaction evidence="1">
        <text>ATP + protein L-histidine = ADP + protein N-phospho-L-histidine.</text>
        <dbReference type="EC" id="2.7.13.3"/>
    </reaction>
</comment>
<dbReference type="SMART" id="SM00388">
    <property type="entry name" value="HisKA"/>
    <property type="match status" value="1"/>
</dbReference>
<keyword evidence="11 17" id="KW-1133">Transmembrane helix</keyword>
<dbReference type="InterPro" id="IPR003594">
    <property type="entry name" value="HATPase_dom"/>
</dbReference>
<proteinExistence type="predicted"/>
<evidence type="ECO:0000256" key="15">
    <source>
        <dbReference type="ARBA" id="ARBA00037219"/>
    </source>
</evidence>
<evidence type="ECO:0000256" key="4">
    <source>
        <dbReference type="ARBA" id="ARBA00022475"/>
    </source>
</evidence>
<dbReference type="InterPro" id="IPR036097">
    <property type="entry name" value="HisK_dim/P_sf"/>
</dbReference>
<dbReference type="SMART" id="SM00387">
    <property type="entry name" value="HATPase_c"/>
    <property type="match status" value="1"/>
</dbReference>
<dbReference type="Gene3D" id="1.10.287.130">
    <property type="match status" value="1"/>
</dbReference>
<evidence type="ECO:0000256" key="16">
    <source>
        <dbReference type="ARBA" id="ARBA00040841"/>
    </source>
</evidence>
<dbReference type="Pfam" id="PF00672">
    <property type="entry name" value="HAMP"/>
    <property type="match status" value="1"/>
</dbReference>
<dbReference type="CDD" id="cd00082">
    <property type="entry name" value="HisKA"/>
    <property type="match status" value="1"/>
</dbReference>
<evidence type="ECO:0000256" key="17">
    <source>
        <dbReference type="SAM" id="Phobius"/>
    </source>
</evidence>
<dbReference type="PANTHER" id="PTHR45528">
    <property type="entry name" value="SENSOR HISTIDINE KINASE CPXA"/>
    <property type="match status" value="1"/>
</dbReference>
<dbReference type="Pfam" id="PF00512">
    <property type="entry name" value="HisKA"/>
    <property type="match status" value="1"/>
</dbReference>
<evidence type="ECO:0000256" key="12">
    <source>
        <dbReference type="ARBA" id="ARBA00023012"/>
    </source>
</evidence>
<dbReference type="Proteomes" id="UP001057877">
    <property type="component" value="Chromosome"/>
</dbReference>
<comment type="subcellular location">
    <subcellularLocation>
        <location evidence="2">Cell membrane</location>
        <topology evidence="2">Multi-pass membrane protein</topology>
    </subcellularLocation>
</comment>
<dbReference type="PANTHER" id="PTHR45528:SF11">
    <property type="entry name" value="HISTIDINE KINASE"/>
    <property type="match status" value="1"/>
</dbReference>
<keyword evidence="13" id="KW-0843">Virulence</keyword>
<organism evidence="20 21">
    <name type="scientific">Paenibacillus spongiae</name>
    <dbReference type="NCBI Taxonomy" id="2909671"/>
    <lineage>
        <taxon>Bacteria</taxon>
        <taxon>Bacillati</taxon>
        <taxon>Bacillota</taxon>
        <taxon>Bacilli</taxon>
        <taxon>Bacillales</taxon>
        <taxon>Paenibacillaceae</taxon>
        <taxon>Paenibacillus</taxon>
    </lineage>
</organism>
<keyword evidence="6" id="KW-0808">Transferase</keyword>
<name>A0ABY5S6M7_9BACL</name>
<dbReference type="CDD" id="cd00075">
    <property type="entry name" value="HATPase"/>
    <property type="match status" value="1"/>
</dbReference>
<evidence type="ECO:0000256" key="7">
    <source>
        <dbReference type="ARBA" id="ARBA00022692"/>
    </source>
</evidence>
<evidence type="ECO:0000313" key="20">
    <source>
        <dbReference type="EMBL" id="UVI29559.1"/>
    </source>
</evidence>
<keyword evidence="10" id="KW-0067">ATP-binding</keyword>
<dbReference type="PROSITE" id="PS50109">
    <property type="entry name" value="HIS_KIN"/>
    <property type="match status" value="1"/>
</dbReference>
<evidence type="ECO:0000256" key="9">
    <source>
        <dbReference type="ARBA" id="ARBA00022777"/>
    </source>
</evidence>
<sequence>MKTLYVRIVVTFIGIAIISCIIGLLLTNFYYQEALHTKSQQKVWNAGQTIRTMLEQNPSSDSSAYLAQVASLGYQIYYVDDQLQGTSYGAPFKHGSLSSSVIQSVLDGTVYKGMEEENHRFMLLAFFENSLRNTVGLPLVTAEGEKRALFVKPDLEQQIGEVRLIVAVLFIGTFVISLVLIVILSRYIVRPVKALTNATKQIVEGRFDVALDVSRKDEIGDLAHHFTKMTQSIKQLDEMRQEFVANVSHELQSPLTSIRGLAQASLDSGAPQEETENNLRIIERESRRLSELSKQLLTLATLDKENQALRIASYQLDEQLRQIIIMQEWQWSKKEMELQLDLPETWISGDAHLLYEVWLNLITNAIKFSGTGDTLSVQIESADDDTTCVHISDTGAGIPESEMPHLFQRFYKADKARDRTASGSGLGLAIAHKIVTMHGGQIIARSEYNVGSTFTVVLPRL</sequence>
<evidence type="ECO:0000259" key="18">
    <source>
        <dbReference type="PROSITE" id="PS50109"/>
    </source>
</evidence>
<dbReference type="Gene3D" id="6.10.340.10">
    <property type="match status" value="1"/>
</dbReference>
<keyword evidence="4" id="KW-1003">Cell membrane</keyword>